<reference evidence="10" key="1">
    <citation type="journal article" date="2020" name="Stud. Mycol.">
        <title>101 Dothideomycetes genomes: a test case for predicting lifestyles and emergence of pathogens.</title>
        <authorList>
            <person name="Haridas S."/>
            <person name="Albert R."/>
            <person name="Binder M."/>
            <person name="Bloem J."/>
            <person name="Labutti K."/>
            <person name="Salamov A."/>
            <person name="Andreopoulos B."/>
            <person name="Baker S."/>
            <person name="Barry K."/>
            <person name="Bills G."/>
            <person name="Bluhm B."/>
            <person name="Cannon C."/>
            <person name="Castanera R."/>
            <person name="Culley D."/>
            <person name="Daum C."/>
            <person name="Ezra D."/>
            <person name="Gonzalez J."/>
            <person name="Henrissat B."/>
            <person name="Kuo A."/>
            <person name="Liang C."/>
            <person name="Lipzen A."/>
            <person name="Lutzoni F."/>
            <person name="Magnuson J."/>
            <person name="Mondo S."/>
            <person name="Nolan M."/>
            <person name="Ohm R."/>
            <person name="Pangilinan J."/>
            <person name="Park H.-J."/>
            <person name="Ramirez L."/>
            <person name="Alfaro M."/>
            <person name="Sun H."/>
            <person name="Tritt A."/>
            <person name="Yoshinaga Y."/>
            <person name="Zwiers L.-H."/>
            <person name="Turgeon B."/>
            <person name="Goodwin S."/>
            <person name="Spatafora J."/>
            <person name="Crous P."/>
            <person name="Grigoriev I."/>
        </authorList>
    </citation>
    <scope>NUCLEOTIDE SEQUENCE</scope>
    <source>
        <strain evidence="10">ATCC 74209</strain>
    </source>
</reference>
<dbReference type="OrthoDB" id="1939643at2759"/>
<dbReference type="InterPro" id="IPR025974">
    <property type="entry name" value="Mif2/CENP-C_cupin"/>
</dbReference>
<evidence type="ECO:0000313" key="11">
    <source>
        <dbReference type="Proteomes" id="UP000799536"/>
    </source>
</evidence>
<comment type="subcellular location">
    <subcellularLocation>
        <location evidence="1">Nucleus</location>
    </subcellularLocation>
</comment>
<evidence type="ECO:0000313" key="10">
    <source>
        <dbReference type="EMBL" id="KAF2205403.1"/>
    </source>
</evidence>
<evidence type="ECO:0000256" key="5">
    <source>
        <dbReference type="ARBA" id="ARBA00057947"/>
    </source>
</evidence>
<feature type="compositionally biased region" description="Low complexity" evidence="7">
    <location>
        <begin position="411"/>
        <end position="421"/>
    </location>
</feature>
<dbReference type="PANTHER" id="PTHR16684:SF11">
    <property type="entry name" value="CENTROMERE PROTEIN C"/>
    <property type="match status" value="1"/>
</dbReference>
<feature type="compositionally biased region" description="Basic and acidic residues" evidence="7">
    <location>
        <begin position="512"/>
        <end position="523"/>
    </location>
</feature>
<dbReference type="Gene3D" id="2.60.120.10">
    <property type="entry name" value="Jelly Rolls"/>
    <property type="match status" value="1"/>
</dbReference>
<feature type="domain" description="Mif2 N-terminal" evidence="9">
    <location>
        <begin position="9"/>
        <end position="144"/>
    </location>
</feature>
<dbReference type="GO" id="GO:0051315">
    <property type="term" value="P:attachment of mitotic spindle microtubules to kinetochore"/>
    <property type="evidence" value="ECO:0007669"/>
    <property type="project" value="TreeGrafter"/>
</dbReference>
<dbReference type="PANTHER" id="PTHR16684">
    <property type="entry name" value="CENTROMERE PROTEIN C"/>
    <property type="match status" value="1"/>
</dbReference>
<feature type="compositionally biased region" description="Polar residues" evidence="7">
    <location>
        <begin position="451"/>
        <end position="460"/>
    </location>
</feature>
<keyword evidence="4" id="KW-0539">Nucleus</keyword>
<dbReference type="CDD" id="cd06993">
    <property type="entry name" value="cupin_CENP-C_C"/>
    <property type="match status" value="1"/>
</dbReference>
<dbReference type="GO" id="GO:0051382">
    <property type="term" value="P:kinetochore assembly"/>
    <property type="evidence" value="ECO:0007669"/>
    <property type="project" value="InterPro"/>
</dbReference>
<dbReference type="Pfam" id="PF15624">
    <property type="entry name" value="Mif2_N"/>
    <property type="match status" value="1"/>
</dbReference>
<feature type="compositionally biased region" description="Polar residues" evidence="7">
    <location>
        <begin position="124"/>
        <end position="137"/>
    </location>
</feature>
<feature type="compositionally biased region" description="Basic residues" evidence="7">
    <location>
        <begin position="524"/>
        <end position="535"/>
    </location>
</feature>
<feature type="compositionally biased region" description="Acidic residues" evidence="7">
    <location>
        <begin position="353"/>
        <end position="362"/>
    </location>
</feature>
<dbReference type="Pfam" id="PF11699">
    <property type="entry name" value="CENP-C_C"/>
    <property type="match status" value="1"/>
</dbReference>
<accession>A0A9P4MZL0</accession>
<dbReference type="GO" id="GO:0019237">
    <property type="term" value="F:centromeric DNA binding"/>
    <property type="evidence" value="ECO:0007669"/>
    <property type="project" value="InterPro"/>
</dbReference>
<feature type="compositionally biased region" description="Low complexity" evidence="7">
    <location>
        <begin position="262"/>
        <end position="294"/>
    </location>
</feature>
<dbReference type="GO" id="GO:0000776">
    <property type="term" value="C:kinetochore"/>
    <property type="evidence" value="ECO:0007669"/>
    <property type="project" value="InterPro"/>
</dbReference>
<feature type="compositionally biased region" description="Basic and acidic residues" evidence="7">
    <location>
        <begin position="343"/>
        <end position="352"/>
    </location>
</feature>
<dbReference type="InterPro" id="IPR028929">
    <property type="entry name" value="Mif2_N"/>
</dbReference>
<dbReference type="GO" id="GO:0051455">
    <property type="term" value="P:spindle attachment to meiosis I kinetochore"/>
    <property type="evidence" value="ECO:0007669"/>
    <property type="project" value="TreeGrafter"/>
</dbReference>
<feature type="compositionally biased region" description="Polar residues" evidence="7">
    <location>
        <begin position="107"/>
        <end position="117"/>
    </location>
</feature>
<gene>
    <name evidence="10" type="ORF">GQ43DRAFT_437029</name>
</gene>
<evidence type="ECO:0000259" key="9">
    <source>
        <dbReference type="Pfam" id="PF15624"/>
    </source>
</evidence>
<organism evidence="10 11">
    <name type="scientific">Delitschia confertaspora ATCC 74209</name>
    <dbReference type="NCBI Taxonomy" id="1513339"/>
    <lineage>
        <taxon>Eukaryota</taxon>
        <taxon>Fungi</taxon>
        <taxon>Dikarya</taxon>
        <taxon>Ascomycota</taxon>
        <taxon>Pezizomycotina</taxon>
        <taxon>Dothideomycetes</taxon>
        <taxon>Pleosporomycetidae</taxon>
        <taxon>Pleosporales</taxon>
        <taxon>Delitschiaceae</taxon>
        <taxon>Delitschia</taxon>
    </lineage>
</organism>
<dbReference type="InterPro" id="IPR014710">
    <property type="entry name" value="RmlC-like_jellyroll"/>
</dbReference>
<proteinExistence type="inferred from homology"/>
<comment type="similarity">
    <text evidence="2">Belongs to the CENP-C/MIF2 family.</text>
</comment>
<evidence type="ECO:0000256" key="1">
    <source>
        <dbReference type="ARBA" id="ARBA00004123"/>
    </source>
</evidence>
<feature type="compositionally biased region" description="Basic and acidic residues" evidence="7">
    <location>
        <begin position="385"/>
        <end position="394"/>
    </location>
</feature>
<evidence type="ECO:0000256" key="2">
    <source>
        <dbReference type="ARBA" id="ARBA00010291"/>
    </source>
</evidence>
<evidence type="ECO:0000256" key="3">
    <source>
        <dbReference type="ARBA" id="ARBA00023125"/>
    </source>
</evidence>
<dbReference type="EMBL" id="ML993856">
    <property type="protein sequence ID" value="KAF2205403.1"/>
    <property type="molecule type" value="Genomic_DNA"/>
</dbReference>
<name>A0A9P4MZL0_9PLEO</name>
<feature type="region of interest" description="Disordered" evidence="7">
    <location>
        <begin position="34"/>
        <end position="161"/>
    </location>
</feature>
<dbReference type="GO" id="GO:0005634">
    <property type="term" value="C:nucleus"/>
    <property type="evidence" value="ECO:0007669"/>
    <property type="project" value="UniProtKB-SubCell"/>
</dbReference>
<dbReference type="InterPro" id="IPR011051">
    <property type="entry name" value="RmlC_Cupin_sf"/>
</dbReference>
<evidence type="ECO:0000256" key="7">
    <source>
        <dbReference type="SAM" id="MobiDB-lite"/>
    </source>
</evidence>
<feature type="compositionally biased region" description="Acidic residues" evidence="7">
    <location>
        <begin position="540"/>
        <end position="551"/>
    </location>
</feature>
<dbReference type="FunFam" id="2.60.120.10:FF:000033">
    <property type="entry name" value="Centromere protein C 1"/>
    <property type="match status" value="1"/>
</dbReference>
<comment type="caution">
    <text evidence="10">The sequence shown here is derived from an EMBL/GenBank/DDBJ whole genome shotgun (WGS) entry which is preliminary data.</text>
</comment>
<evidence type="ECO:0000256" key="4">
    <source>
        <dbReference type="ARBA" id="ARBA00023242"/>
    </source>
</evidence>
<dbReference type="InterPro" id="IPR028386">
    <property type="entry name" value="CENP-C/Mif2/cnp3"/>
</dbReference>
<dbReference type="AlphaFoldDB" id="A0A9P4MZL0"/>
<comment type="function">
    <text evidence="5">Component of the kinetochore, a multiprotein complex that assembles on centromeric DNA and attaches chromosomes to spindle microtubules, mediating chromosome segregation and sister chromatid segregation during meiosis and mitosis. Component of the inner kinetochore constitutive centromere-associated network (CCAN), which serves as a structural platform for outer kinetochore assembly.</text>
</comment>
<sequence>MPPKRANQFFNVGVQGRKTGITLVDRGLRDEHGMEPVSGIFSSPAKPTPRVSSGRKTSGTVTTSESMDVQESTIPDITDTVRAAHLLRSGRGKFPPPLARSPMKTALGSSPRRQSSVMPRLNPPVSSSPDRVNSSPAVTRRLDFGQDDSIQETPVVNGLAGRTKKRLSVYDLEPSPVPEETAMELTVAEEVEINGDSTMFNGIQHDGYAENVGYDSGMAEQDAEEPTVDEESEVAPQSVKQPAKRGRKRKSDAIDSSNVEEPAPTRTKTKGATAGQKAATSQAPIAKPQAPAAKLRGRSKKVQGEAPEEDTTALAESILQEDETMEEASVPAPAAKTRGRLKKVQEPVREEESIQEADEAVEEIAAPAPAKRGRKRKAQAQDAVSSRKSDELTFKKPTTLVRPDPKRKAKATPAKKTTASKEQPEKDENGAYVDLYGRPLSRSPTRAPEDAQTNASTSSRYARGRTLVSVFRRTAADDAPRSRHGRPIFRPVSFWNNEKLVRDRDGTVGAIDRRVDLEPEKPAKKTRKTSKSKKSRSIEPAEELEEWEETEPGSLEGNIVEYDAATGASTEEEIDATLAWAELGIQPRDVPGAQFRYAKIMQTNFLSCGIVELPVGGEKRAKNSRRMHMVFFVASGVVEVTVHENSFSIHKGGVWQVPRGNFYSIRNQGESVSRIFFAQGCEPED</sequence>
<feature type="compositionally biased region" description="Polar residues" evidence="7">
    <location>
        <begin position="50"/>
        <end position="75"/>
    </location>
</feature>
<keyword evidence="3" id="KW-0238">DNA-binding</keyword>
<dbReference type="Proteomes" id="UP000799536">
    <property type="component" value="Unassembled WGS sequence"/>
</dbReference>
<protein>
    <recommendedName>
        <fullName evidence="6">CENP-C homolog</fullName>
    </recommendedName>
</protein>
<feature type="region of interest" description="Disordered" evidence="7">
    <location>
        <begin position="219"/>
        <end position="468"/>
    </location>
</feature>
<evidence type="ECO:0000256" key="6">
    <source>
        <dbReference type="ARBA" id="ARBA00075033"/>
    </source>
</evidence>
<feature type="compositionally biased region" description="Acidic residues" evidence="7">
    <location>
        <begin position="221"/>
        <end position="233"/>
    </location>
</feature>
<feature type="domain" description="Mif2/CENP-C cupin" evidence="8">
    <location>
        <begin position="595"/>
        <end position="679"/>
    </location>
</feature>
<dbReference type="SUPFAM" id="SSF51182">
    <property type="entry name" value="RmlC-like cupins"/>
    <property type="match status" value="1"/>
</dbReference>
<feature type="region of interest" description="Disordered" evidence="7">
    <location>
        <begin position="512"/>
        <end position="557"/>
    </location>
</feature>
<evidence type="ECO:0000259" key="8">
    <source>
        <dbReference type="Pfam" id="PF11699"/>
    </source>
</evidence>
<keyword evidence="11" id="KW-1185">Reference proteome</keyword>